<dbReference type="InterPro" id="IPR011042">
    <property type="entry name" value="6-blade_b-propeller_TolB-like"/>
</dbReference>
<protein>
    <recommendedName>
        <fullName evidence="3">6-bladed beta-propeller</fullName>
    </recommendedName>
</protein>
<proteinExistence type="predicted"/>
<organism evidence="2">
    <name type="scientific">candidate division WOR-3 bacterium</name>
    <dbReference type="NCBI Taxonomy" id="2052148"/>
    <lineage>
        <taxon>Bacteria</taxon>
        <taxon>Bacteria division WOR-3</taxon>
    </lineage>
</organism>
<dbReference type="SUPFAM" id="SSF63829">
    <property type="entry name" value="Calcium-dependent phosphotriesterase"/>
    <property type="match status" value="1"/>
</dbReference>
<dbReference type="PROSITE" id="PS51257">
    <property type="entry name" value="PROKAR_LIPOPROTEIN"/>
    <property type="match status" value="1"/>
</dbReference>
<dbReference type="Gene3D" id="2.120.10.30">
    <property type="entry name" value="TolB, C-terminal domain"/>
    <property type="match status" value="1"/>
</dbReference>
<sequence>MKLHHLIILSFAVPALAAGCRGTATLQPVPVEPELAPVRMLVLAAPAAAICADGPDLLVLEASGARVLRFDSTFAAVETIPLTERVVGPRGIAADRFYVYVHDDRTLYRLLKDNPVRVTWMHGVRPVGLAAYAPGEMLISDGERAAIWHKALFSESRRFLDAAELARPGALAALPEGMFAALSGGTGVARFNRAGIVVSRQELAEPVDLMAADRQGGLYLARSGRPEVIHLPSDGRGFRYGFGAGPEPAGLAALPAGIAVLDRDARVLLYRLP</sequence>
<comment type="caution">
    <text evidence="2">The sequence shown here is derived from an EMBL/GenBank/DDBJ whole genome shotgun (WGS) entry which is preliminary data.</text>
</comment>
<evidence type="ECO:0000313" key="2">
    <source>
        <dbReference type="EMBL" id="HDR00539.1"/>
    </source>
</evidence>
<gene>
    <name evidence="2" type="ORF">ENN51_09700</name>
</gene>
<keyword evidence="1" id="KW-0732">Signal</keyword>
<evidence type="ECO:0000256" key="1">
    <source>
        <dbReference type="SAM" id="SignalP"/>
    </source>
</evidence>
<feature type="signal peptide" evidence="1">
    <location>
        <begin position="1"/>
        <end position="17"/>
    </location>
</feature>
<dbReference type="AlphaFoldDB" id="A0A7V0XFZ0"/>
<dbReference type="EMBL" id="DSBX01000374">
    <property type="protein sequence ID" value="HDR00539.1"/>
    <property type="molecule type" value="Genomic_DNA"/>
</dbReference>
<evidence type="ECO:0008006" key="3">
    <source>
        <dbReference type="Google" id="ProtNLM"/>
    </source>
</evidence>
<dbReference type="Proteomes" id="UP000885672">
    <property type="component" value="Unassembled WGS sequence"/>
</dbReference>
<feature type="chain" id="PRO_5031233122" description="6-bladed beta-propeller" evidence="1">
    <location>
        <begin position="18"/>
        <end position="273"/>
    </location>
</feature>
<reference evidence="2" key="1">
    <citation type="journal article" date="2020" name="mSystems">
        <title>Genome- and Community-Level Interaction Insights into Carbon Utilization and Element Cycling Functions of Hydrothermarchaeota in Hydrothermal Sediment.</title>
        <authorList>
            <person name="Zhou Z."/>
            <person name="Liu Y."/>
            <person name="Xu W."/>
            <person name="Pan J."/>
            <person name="Luo Z.H."/>
            <person name="Li M."/>
        </authorList>
    </citation>
    <scope>NUCLEOTIDE SEQUENCE [LARGE SCALE GENOMIC DNA]</scope>
    <source>
        <strain evidence="2">SpSt-1182</strain>
    </source>
</reference>
<name>A0A7V0XFZ0_UNCW3</name>
<accession>A0A7V0XFZ0</accession>